<proteinExistence type="predicted"/>
<gene>
    <name evidence="1" type="ORF">ACJMK2_009276</name>
</gene>
<evidence type="ECO:0000313" key="1">
    <source>
        <dbReference type="EMBL" id="KAL3859038.1"/>
    </source>
</evidence>
<reference evidence="1 2" key="1">
    <citation type="submission" date="2024-11" db="EMBL/GenBank/DDBJ databases">
        <title>Chromosome-level genome assembly of the freshwater bivalve Anodonta woodiana.</title>
        <authorList>
            <person name="Chen X."/>
        </authorList>
    </citation>
    <scope>NUCLEOTIDE SEQUENCE [LARGE SCALE GENOMIC DNA]</scope>
    <source>
        <strain evidence="1">MN2024</strain>
        <tissue evidence="1">Gills</tissue>
    </source>
</reference>
<accession>A0ABD3VDF6</accession>
<sequence length="199" mass="22720">MGNCRSFQGTRPIYSNAGSTSKHYCPSSILTDWIVSDYITAMENQDGRLRPNEHNGDWTVPTRDSPWQVALNNKHNLVPQSSGGYTRYPFYLTIPSTPVQDFIRQPSPRMQDQNISHSYIAEKRNFHASVSDNDRNRLVCGKQKDRELQIAWCDDTRWMHGSQGIHAENSVYKRPIIKIDSSQMHLGSSIVYSVADTTK</sequence>
<organism evidence="1 2">
    <name type="scientific">Sinanodonta woodiana</name>
    <name type="common">Chinese pond mussel</name>
    <name type="synonym">Anodonta woodiana</name>
    <dbReference type="NCBI Taxonomy" id="1069815"/>
    <lineage>
        <taxon>Eukaryota</taxon>
        <taxon>Metazoa</taxon>
        <taxon>Spiralia</taxon>
        <taxon>Lophotrochozoa</taxon>
        <taxon>Mollusca</taxon>
        <taxon>Bivalvia</taxon>
        <taxon>Autobranchia</taxon>
        <taxon>Heteroconchia</taxon>
        <taxon>Palaeoheterodonta</taxon>
        <taxon>Unionida</taxon>
        <taxon>Unionoidea</taxon>
        <taxon>Unionidae</taxon>
        <taxon>Unioninae</taxon>
        <taxon>Sinanodonta</taxon>
    </lineage>
</organism>
<dbReference type="AlphaFoldDB" id="A0ABD3VDF6"/>
<protein>
    <submittedName>
        <fullName evidence="1">Uncharacterized protein</fullName>
    </submittedName>
</protein>
<name>A0ABD3VDF6_SINWO</name>
<keyword evidence="2" id="KW-1185">Reference proteome</keyword>
<dbReference type="Proteomes" id="UP001634394">
    <property type="component" value="Unassembled WGS sequence"/>
</dbReference>
<evidence type="ECO:0000313" key="2">
    <source>
        <dbReference type="Proteomes" id="UP001634394"/>
    </source>
</evidence>
<comment type="caution">
    <text evidence="1">The sequence shown here is derived from an EMBL/GenBank/DDBJ whole genome shotgun (WGS) entry which is preliminary data.</text>
</comment>
<dbReference type="EMBL" id="JBJQND010000012">
    <property type="protein sequence ID" value="KAL3859038.1"/>
    <property type="molecule type" value="Genomic_DNA"/>
</dbReference>